<dbReference type="InterPro" id="IPR011011">
    <property type="entry name" value="Znf_FYVE_PHD"/>
</dbReference>
<dbReference type="InterPro" id="IPR001965">
    <property type="entry name" value="Znf_PHD"/>
</dbReference>
<evidence type="ECO:0000313" key="9">
    <source>
        <dbReference type="Proteomes" id="UP000236291"/>
    </source>
</evidence>
<dbReference type="AlphaFoldDB" id="A0A2K3PFR2"/>
<accession>A0A2K3PFR2</accession>
<dbReference type="SMART" id="SM00249">
    <property type="entry name" value="PHD"/>
    <property type="match status" value="1"/>
</dbReference>
<keyword evidence="2" id="KW-0863">Zinc-finger</keyword>
<protein>
    <submittedName>
        <fullName evidence="8">PHD finger protein at1g33420-like protein</fullName>
    </submittedName>
</protein>
<dbReference type="STRING" id="57577.A0A2K3PFR2"/>
<dbReference type="PANTHER" id="PTHR46201:SF3">
    <property type="entry name" value="OS01G0877500 PROTEIN"/>
    <property type="match status" value="1"/>
</dbReference>
<reference evidence="8 9" key="1">
    <citation type="journal article" date="2014" name="Am. J. Bot.">
        <title>Genome assembly and annotation for red clover (Trifolium pratense; Fabaceae).</title>
        <authorList>
            <person name="Istvanek J."/>
            <person name="Jaros M."/>
            <person name="Krenek A."/>
            <person name="Repkova J."/>
        </authorList>
    </citation>
    <scope>NUCLEOTIDE SEQUENCE [LARGE SCALE GENOMIC DNA]</scope>
    <source>
        <strain evidence="9">cv. Tatra</strain>
        <tissue evidence="8">Young leaves</tissue>
    </source>
</reference>
<dbReference type="InterPro" id="IPR059080">
    <property type="entry name" value="WHD_PTC1"/>
</dbReference>
<name>A0A2K3PFR2_TRIPR</name>
<dbReference type="Pfam" id="PF25874">
    <property type="entry name" value="WHD_plant_repro"/>
    <property type="match status" value="1"/>
</dbReference>
<evidence type="ECO:0000259" key="7">
    <source>
        <dbReference type="SMART" id="SM00249"/>
    </source>
</evidence>
<keyword evidence="5" id="KW-0804">Transcription</keyword>
<dbReference type="Proteomes" id="UP000236291">
    <property type="component" value="Unassembled WGS sequence"/>
</dbReference>
<dbReference type="CDD" id="cd15556">
    <property type="entry name" value="PHD_MMD1_like"/>
    <property type="match status" value="1"/>
</dbReference>
<evidence type="ECO:0000256" key="3">
    <source>
        <dbReference type="ARBA" id="ARBA00022833"/>
    </source>
</evidence>
<feature type="non-terminal residue" evidence="8">
    <location>
        <position position="1"/>
    </location>
</feature>
<dbReference type="InterPro" id="IPR019787">
    <property type="entry name" value="Znf_PHD-finger"/>
</dbReference>
<evidence type="ECO:0000313" key="8">
    <source>
        <dbReference type="EMBL" id="PNY14129.1"/>
    </source>
</evidence>
<dbReference type="Pfam" id="PF25565">
    <property type="entry name" value="Ubiquitin_At1g33420"/>
    <property type="match status" value="1"/>
</dbReference>
<dbReference type="InterPro" id="IPR013083">
    <property type="entry name" value="Znf_RING/FYVE/PHD"/>
</dbReference>
<comment type="caution">
    <text evidence="8">The sequence shown here is derived from an EMBL/GenBank/DDBJ whole genome shotgun (WGS) entry which is preliminary data.</text>
</comment>
<evidence type="ECO:0000256" key="5">
    <source>
        <dbReference type="ARBA" id="ARBA00023163"/>
    </source>
</evidence>
<keyword evidence="4" id="KW-0805">Transcription regulation</keyword>
<feature type="region of interest" description="Disordered" evidence="6">
    <location>
        <begin position="710"/>
        <end position="734"/>
    </location>
</feature>
<evidence type="ECO:0000256" key="1">
    <source>
        <dbReference type="ARBA" id="ARBA00022723"/>
    </source>
</evidence>
<evidence type="ECO:0000256" key="2">
    <source>
        <dbReference type="ARBA" id="ARBA00022771"/>
    </source>
</evidence>
<evidence type="ECO:0000256" key="4">
    <source>
        <dbReference type="ARBA" id="ARBA00023015"/>
    </source>
</evidence>
<dbReference type="PANTHER" id="PTHR46201">
    <property type="entry name" value="PHD FINGER PROTEIN MALE MEIOCYTE DEATH 1-RELATED"/>
    <property type="match status" value="1"/>
</dbReference>
<sequence length="751" mass="83653">NLPTFSIEISSHAPPTLDHAPVTASIMVVSGGKSLKRMKRRVTADHHDFFSFPSQSVAVSENFSGGPFRSNIRSFLTKYALLPPPSALFPHLLTWQILFRVGEITDGSDSGPAVVCLDVVEEDVARSRSVYCDQCRVFGWSSNPVCGKRYHFIIKSDGRSIGGYNKPCMCCGDILHLSESKPSPMGIIRGCKSCNHVTTSDDVEDWVYHQLENTSHLLHGVIHANGYGHLLRVNGREGGSRFLSGCHIMDFWDRLCNTLGVRKVSVMDVSKKYGLEYRLLHAITKGRPWYGEWGYNFGSGSYCLTQEAYKSALESLSNLPLSVFLSQEQKPHSRVQDMILYYQALSEHELVNLRDLFCFLMGLMHDARKNASKSDDITCKKRRFDASGLSSSWEKSDIERVEEAMLRVLRAVSGSNWVSRRALRGAVCKVASPELLDYCLAELGGKVVYGGVVNSRCNPQTGVYEFRIDATSDSCFDGFMANNNSSGRKCPSEEHLMQCLRYLYESLLHPRMMLNYVDEETRTLAMSSAQRLLDCKQLVKDYCSEILPVSDLYKMRISCQVELADQSEDSAARTPPEIIVLPTNATVSDLKIEAANAFQDVYLMFRRFQVDELLGYSGVDDSTQVKVLLGSNEVVCVRGKCSGKTGLSKFRMERGLERWTVECNCGAKDDDGERMMACDICGVWRHTRCSGIPDTAPVPARFVCQKCQSCDSKPKSGGHCKDEETGTSVSNTSSSFFGNGLPVPSDVSFRH</sequence>
<gene>
    <name evidence="8" type="ORF">L195_g010803</name>
</gene>
<dbReference type="InterPro" id="IPR058054">
    <property type="entry name" value="Znf_MS1-like"/>
</dbReference>
<keyword evidence="3" id="KW-0862">Zinc</keyword>
<dbReference type="EMBL" id="ASHM01006610">
    <property type="protein sequence ID" value="PNY14129.1"/>
    <property type="molecule type" value="Genomic_DNA"/>
</dbReference>
<evidence type="ECO:0000256" key="6">
    <source>
        <dbReference type="SAM" id="MobiDB-lite"/>
    </source>
</evidence>
<dbReference type="GO" id="GO:0008270">
    <property type="term" value="F:zinc ion binding"/>
    <property type="evidence" value="ECO:0007669"/>
    <property type="project" value="UniProtKB-KW"/>
</dbReference>
<dbReference type="Pfam" id="PF00628">
    <property type="entry name" value="PHD"/>
    <property type="match status" value="1"/>
</dbReference>
<dbReference type="Gene3D" id="3.30.40.10">
    <property type="entry name" value="Zinc/RING finger domain, C3HC4 (zinc finger)"/>
    <property type="match status" value="1"/>
</dbReference>
<proteinExistence type="predicted"/>
<reference evidence="8 9" key="2">
    <citation type="journal article" date="2017" name="Front. Plant Sci.">
        <title>Gene Classification and Mining of Molecular Markers Useful in Red Clover (Trifolium pratense) Breeding.</title>
        <authorList>
            <person name="Istvanek J."/>
            <person name="Dluhosova J."/>
            <person name="Dluhos P."/>
            <person name="Patkova L."/>
            <person name="Nedelnik J."/>
            <person name="Repkova J."/>
        </authorList>
    </citation>
    <scope>NUCLEOTIDE SEQUENCE [LARGE SCALE GENOMIC DNA]</scope>
    <source>
        <strain evidence="9">cv. Tatra</strain>
        <tissue evidence="8">Young leaves</tissue>
    </source>
</reference>
<organism evidence="8 9">
    <name type="scientific">Trifolium pratense</name>
    <name type="common">Red clover</name>
    <dbReference type="NCBI Taxonomy" id="57577"/>
    <lineage>
        <taxon>Eukaryota</taxon>
        <taxon>Viridiplantae</taxon>
        <taxon>Streptophyta</taxon>
        <taxon>Embryophyta</taxon>
        <taxon>Tracheophyta</taxon>
        <taxon>Spermatophyta</taxon>
        <taxon>Magnoliopsida</taxon>
        <taxon>eudicotyledons</taxon>
        <taxon>Gunneridae</taxon>
        <taxon>Pentapetalae</taxon>
        <taxon>rosids</taxon>
        <taxon>fabids</taxon>
        <taxon>Fabales</taxon>
        <taxon>Fabaceae</taxon>
        <taxon>Papilionoideae</taxon>
        <taxon>50 kb inversion clade</taxon>
        <taxon>NPAAA clade</taxon>
        <taxon>Hologalegina</taxon>
        <taxon>IRL clade</taxon>
        <taxon>Trifolieae</taxon>
        <taxon>Trifolium</taxon>
    </lineage>
</organism>
<feature type="domain" description="Zinc finger PHD-type" evidence="7">
    <location>
        <begin position="662"/>
        <end position="708"/>
    </location>
</feature>
<keyword evidence="1" id="KW-0479">Metal-binding</keyword>
<dbReference type="SUPFAM" id="SSF57903">
    <property type="entry name" value="FYVE/PHD zinc finger"/>
    <property type="match status" value="1"/>
</dbReference>
<dbReference type="InterPro" id="IPR057765">
    <property type="entry name" value="MS1-like_ubiquitin"/>
</dbReference>